<dbReference type="GeneID" id="28759061"/>
<organism evidence="1 2">
    <name type="scientific">Paraphaeosphaeria sporulosa</name>
    <dbReference type="NCBI Taxonomy" id="1460663"/>
    <lineage>
        <taxon>Eukaryota</taxon>
        <taxon>Fungi</taxon>
        <taxon>Dikarya</taxon>
        <taxon>Ascomycota</taxon>
        <taxon>Pezizomycotina</taxon>
        <taxon>Dothideomycetes</taxon>
        <taxon>Pleosporomycetidae</taxon>
        <taxon>Pleosporales</taxon>
        <taxon>Massarineae</taxon>
        <taxon>Didymosphaeriaceae</taxon>
        <taxon>Paraphaeosphaeria</taxon>
    </lineage>
</organism>
<dbReference type="InParanoid" id="A0A177CGC9"/>
<accession>A0A177CGC9</accession>
<gene>
    <name evidence="1" type="ORF">CC84DRAFT_1120327</name>
</gene>
<dbReference type="PANTHER" id="PTHR39401">
    <property type="entry name" value="SNOAL-LIKE DOMAIN-CONTAINING PROTEIN"/>
    <property type="match status" value="1"/>
</dbReference>
<dbReference type="Proteomes" id="UP000077069">
    <property type="component" value="Unassembled WGS sequence"/>
</dbReference>
<dbReference type="STRING" id="1460663.A0A177CGC9"/>
<dbReference type="SUPFAM" id="SSF54427">
    <property type="entry name" value="NTF2-like"/>
    <property type="match status" value="1"/>
</dbReference>
<proteinExistence type="predicted"/>
<dbReference type="PANTHER" id="PTHR39401:SF1">
    <property type="entry name" value="SNOAL-LIKE DOMAIN-CONTAINING PROTEIN"/>
    <property type="match status" value="1"/>
</dbReference>
<sequence length="140" mass="15806">MSSYTSEYPSIPFEPAFKKFFEDFYATSDIPDAHDAYVQFFTKDAALIMASKKAQGSEEILALRKGLWDKVASRVHNPIKIFPYGPNSNEVMLHGTVKYGLKAGGESSLDWAAYARLVKEEEKVKMEFYQVYLDTGAQAK</sequence>
<dbReference type="InterPro" id="IPR032710">
    <property type="entry name" value="NTF2-like_dom_sf"/>
</dbReference>
<evidence type="ECO:0008006" key="3">
    <source>
        <dbReference type="Google" id="ProtNLM"/>
    </source>
</evidence>
<dbReference type="EMBL" id="KV441552">
    <property type="protein sequence ID" value="OAG06406.1"/>
    <property type="molecule type" value="Genomic_DNA"/>
</dbReference>
<protein>
    <recommendedName>
        <fullName evidence="3">SnoaL-like domain-containing protein</fullName>
    </recommendedName>
</protein>
<dbReference type="OrthoDB" id="3468019at2759"/>
<evidence type="ECO:0000313" key="1">
    <source>
        <dbReference type="EMBL" id="OAG06406.1"/>
    </source>
</evidence>
<dbReference type="RefSeq" id="XP_018036771.1">
    <property type="nucleotide sequence ID" value="XM_018175575.1"/>
</dbReference>
<dbReference type="AlphaFoldDB" id="A0A177CGC9"/>
<evidence type="ECO:0000313" key="2">
    <source>
        <dbReference type="Proteomes" id="UP000077069"/>
    </source>
</evidence>
<keyword evidence="2" id="KW-1185">Reference proteome</keyword>
<reference evidence="1 2" key="1">
    <citation type="submission" date="2016-05" db="EMBL/GenBank/DDBJ databases">
        <title>Comparative analysis of secretome profiles of manganese(II)-oxidizing ascomycete fungi.</title>
        <authorList>
            <consortium name="DOE Joint Genome Institute"/>
            <person name="Zeiner C.A."/>
            <person name="Purvine S.O."/>
            <person name="Zink E.M."/>
            <person name="Wu S."/>
            <person name="Pasa-Tolic L."/>
            <person name="Chaput D.L."/>
            <person name="Haridas S."/>
            <person name="Grigoriev I.V."/>
            <person name="Santelli C.M."/>
            <person name="Hansel C.M."/>
        </authorList>
    </citation>
    <scope>NUCLEOTIDE SEQUENCE [LARGE SCALE GENOMIC DNA]</scope>
    <source>
        <strain evidence="1 2">AP3s5-JAC2a</strain>
    </source>
</reference>
<name>A0A177CGC9_9PLEO</name>